<name>A0A3B0C8N8_9FLAO</name>
<evidence type="ECO:0000256" key="1">
    <source>
        <dbReference type="ARBA" id="ARBA00022617"/>
    </source>
</evidence>
<dbReference type="InterPro" id="IPR011041">
    <property type="entry name" value="Quinoprot_gluc/sorb_DH_b-prop"/>
</dbReference>
<proteinExistence type="predicted"/>
<dbReference type="PANTHER" id="PTHR35008">
    <property type="entry name" value="BLL4482 PROTEIN-RELATED"/>
    <property type="match status" value="1"/>
</dbReference>
<dbReference type="PANTHER" id="PTHR35008:SF8">
    <property type="entry name" value="ALCOHOL DEHYDROGENASE CYTOCHROME C SUBUNIT"/>
    <property type="match status" value="1"/>
</dbReference>
<evidence type="ECO:0000256" key="3">
    <source>
        <dbReference type="ARBA" id="ARBA00023004"/>
    </source>
</evidence>
<protein>
    <submittedName>
        <fullName evidence="7">Cytochrome C</fullName>
    </submittedName>
</protein>
<dbReference type="SUPFAM" id="SSF46626">
    <property type="entry name" value="Cytochrome c"/>
    <property type="match status" value="1"/>
</dbReference>
<dbReference type="PROSITE" id="PS51257">
    <property type="entry name" value="PROKAR_LIPOPROTEIN"/>
    <property type="match status" value="1"/>
</dbReference>
<dbReference type="GO" id="GO:0020037">
    <property type="term" value="F:heme binding"/>
    <property type="evidence" value="ECO:0007669"/>
    <property type="project" value="InterPro"/>
</dbReference>
<dbReference type="InterPro" id="IPR036909">
    <property type="entry name" value="Cyt_c-like_dom_sf"/>
</dbReference>
<dbReference type="GO" id="GO:0046872">
    <property type="term" value="F:metal ion binding"/>
    <property type="evidence" value="ECO:0007669"/>
    <property type="project" value="UniProtKB-KW"/>
</dbReference>
<sequence>MTKFIYRLKIGAVCLSTLQFFLGCSPSGQDGGLFLPEGFSSVVVIDSIAETIRHMDVTDDNILYAKLRNAHENASVIALKDTNGDGYSDIMERFGGKNQRAKWSYATAMRIYNGYIYYSSDLVVYRHKLKPGTLIPEGDAEIVMTDDHEHGKHEHIGKPIAFDNKGYMYVPFGAPSNACQDPKRTPGAPGLDPCPQLEDHGGIWRFDANKLNQTQKDGYKYASGIRSVVAMNWNPVDEELYVVMHGRDDLLRLWPNTFSPWQSAMLPSEEFMRVTEGSHFGWPYCYYDQMLGKKVLAPEYGGDGKIIGRCEEYDDPVIGFPGHWAPNDLIFYQGDAFPERYKNGAFITFHGSTNRAPYPQSGYFVGFVPFKNGKPSGEVEVFADGFAQVDPIVSVKDAVHRPMGLAVGPDGEMYISDSVKGKIWKVVFEGDKNTFGSAQLAQMEERKRLSHIRTPDKIADNLMKDDLVGGEHIYYQYCSACHQKDGGGAPGRFPPIVGTDWVTGDKERLIEVMLRGMEGSLKIGEEVYNGVMPQHSFLSDKEIAEVLTFIRSNFGNEASAVETEEVSTIRKTQEASGTPVEPIQVTTE</sequence>
<dbReference type="EMBL" id="RBCJ01000001">
    <property type="protein sequence ID" value="RKN82485.1"/>
    <property type="molecule type" value="Genomic_DNA"/>
</dbReference>
<dbReference type="OrthoDB" id="9811395at2"/>
<dbReference type="InterPro" id="IPR009056">
    <property type="entry name" value="Cyt_c-like_dom"/>
</dbReference>
<dbReference type="Gene3D" id="1.10.760.10">
    <property type="entry name" value="Cytochrome c-like domain"/>
    <property type="match status" value="1"/>
</dbReference>
<evidence type="ECO:0000259" key="6">
    <source>
        <dbReference type="PROSITE" id="PS51007"/>
    </source>
</evidence>
<keyword evidence="1 4" id="KW-0349">Heme</keyword>
<dbReference type="Proteomes" id="UP000276603">
    <property type="component" value="Unassembled WGS sequence"/>
</dbReference>
<feature type="region of interest" description="Disordered" evidence="5">
    <location>
        <begin position="565"/>
        <end position="588"/>
    </location>
</feature>
<evidence type="ECO:0000256" key="2">
    <source>
        <dbReference type="ARBA" id="ARBA00022723"/>
    </source>
</evidence>
<dbReference type="InterPro" id="IPR054539">
    <property type="entry name" value="Beta-prop_PDH"/>
</dbReference>
<dbReference type="InterPro" id="IPR051459">
    <property type="entry name" value="Cytochrome_c-type_DH"/>
</dbReference>
<dbReference type="Pfam" id="PF22807">
    <property type="entry name" value="TrAA12"/>
    <property type="match status" value="1"/>
</dbReference>
<accession>A0A3B0C8N8</accession>
<dbReference type="GO" id="GO:0009055">
    <property type="term" value="F:electron transfer activity"/>
    <property type="evidence" value="ECO:0007669"/>
    <property type="project" value="InterPro"/>
</dbReference>
<evidence type="ECO:0000313" key="8">
    <source>
        <dbReference type="Proteomes" id="UP000276603"/>
    </source>
</evidence>
<reference evidence="7 8" key="1">
    <citation type="submission" date="2018-10" db="EMBL/GenBank/DDBJ databases">
        <title>Ulvibacterium marinum gen. nov., sp. nov., a novel marine bacterium of the family Flavobacteriaceae, isolated from a culture of the green alga Ulva prolifera.</title>
        <authorList>
            <person name="Zhang Z."/>
        </authorList>
    </citation>
    <scope>NUCLEOTIDE SEQUENCE [LARGE SCALE GENOMIC DNA]</scope>
    <source>
        <strain evidence="7 8">CCMM003</strain>
    </source>
</reference>
<dbReference type="PROSITE" id="PS51007">
    <property type="entry name" value="CYTC"/>
    <property type="match status" value="1"/>
</dbReference>
<dbReference type="Pfam" id="PF13442">
    <property type="entry name" value="Cytochrome_CBB3"/>
    <property type="match status" value="1"/>
</dbReference>
<feature type="domain" description="Cytochrome c" evidence="6">
    <location>
        <begin position="465"/>
        <end position="554"/>
    </location>
</feature>
<dbReference type="Gene3D" id="2.120.10.30">
    <property type="entry name" value="TolB, C-terminal domain"/>
    <property type="match status" value="1"/>
</dbReference>
<dbReference type="InterPro" id="IPR011042">
    <property type="entry name" value="6-blade_b-propeller_TolB-like"/>
</dbReference>
<evidence type="ECO:0000313" key="7">
    <source>
        <dbReference type="EMBL" id="RKN82485.1"/>
    </source>
</evidence>
<keyword evidence="2 4" id="KW-0479">Metal-binding</keyword>
<evidence type="ECO:0000256" key="5">
    <source>
        <dbReference type="SAM" id="MobiDB-lite"/>
    </source>
</evidence>
<gene>
    <name evidence="7" type="ORF">D7Z94_01135</name>
</gene>
<dbReference type="SUPFAM" id="SSF50952">
    <property type="entry name" value="Soluble quinoprotein glucose dehydrogenase"/>
    <property type="match status" value="1"/>
</dbReference>
<organism evidence="7 8">
    <name type="scientific">Ulvibacterium marinum</name>
    <dbReference type="NCBI Taxonomy" id="2419782"/>
    <lineage>
        <taxon>Bacteria</taxon>
        <taxon>Pseudomonadati</taxon>
        <taxon>Bacteroidota</taxon>
        <taxon>Flavobacteriia</taxon>
        <taxon>Flavobacteriales</taxon>
        <taxon>Flavobacteriaceae</taxon>
        <taxon>Ulvibacterium</taxon>
    </lineage>
</organism>
<dbReference type="RefSeq" id="WP_120709676.1">
    <property type="nucleotide sequence ID" value="NZ_RBCJ01000001.1"/>
</dbReference>
<keyword evidence="8" id="KW-1185">Reference proteome</keyword>
<keyword evidence="3 4" id="KW-0408">Iron</keyword>
<dbReference type="AlphaFoldDB" id="A0A3B0C8N8"/>
<evidence type="ECO:0000256" key="4">
    <source>
        <dbReference type="PROSITE-ProRule" id="PRU00433"/>
    </source>
</evidence>
<comment type="caution">
    <text evidence="7">The sequence shown here is derived from an EMBL/GenBank/DDBJ whole genome shotgun (WGS) entry which is preliminary data.</text>
</comment>